<dbReference type="Proteomes" id="UP000574133">
    <property type="component" value="Unassembled WGS sequence"/>
</dbReference>
<dbReference type="EMBL" id="JACJVN010000006">
    <property type="protein sequence ID" value="MBB6675875.1"/>
    <property type="molecule type" value="Genomic_DNA"/>
</dbReference>
<reference evidence="1 2" key="1">
    <citation type="submission" date="2020-08" db="EMBL/GenBank/DDBJ databases">
        <title>Cohnella phylogeny.</title>
        <authorList>
            <person name="Dunlap C."/>
        </authorList>
    </citation>
    <scope>NUCLEOTIDE SEQUENCE [LARGE SCALE GENOMIC DNA]</scope>
    <source>
        <strain evidence="1 2">DSM 103658</strain>
    </source>
</reference>
<protein>
    <submittedName>
        <fullName evidence="1">Uncharacterized protein</fullName>
    </submittedName>
</protein>
<dbReference type="AlphaFoldDB" id="A0A841T7E9"/>
<comment type="caution">
    <text evidence="1">The sequence shown here is derived from an EMBL/GenBank/DDBJ whole genome shotgun (WGS) entry which is preliminary data.</text>
</comment>
<sequence>MDNKIRIVYVDDKPDSDISRYLAEKYQHAIYSKEYNEIRFKSEDGYESLLNNSVVKEGNIILIDSKLFENESAVKGKFSGEEFKIILRKMLPFIEVIVITQNEVDHSIYGTIQKYRSGSGVTPHEYYESKLKIVLDEAIQNISNYRQIANKLNRNEGIDKVLVEKIMSSLDGISQYDELTTLDINEIISAFKELQRDVYGE</sequence>
<accession>A0A841T7E9</accession>
<organism evidence="1 2">
    <name type="scientific">Cohnella lubricantis</name>
    <dbReference type="NCBI Taxonomy" id="2163172"/>
    <lineage>
        <taxon>Bacteria</taxon>
        <taxon>Bacillati</taxon>
        <taxon>Bacillota</taxon>
        <taxon>Bacilli</taxon>
        <taxon>Bacillales</taxon>
        <taxon>Paenibacillaceae</taxon>
        <taxon>Cohnella</taxon>
    </lineage>
</organism>
<name>A0A841T7E9_9BACL</name>
<dbReference type="RefSeq" id="WP_185177183.1">
    <property type="nucleotide sequence ID" value="NZ_CBCSEP010000014.1"/>
</dbReference>
<gene>
    <name evidence="1" type="ORF">H4Q31_00875</name>
</gene>
<keyword evidence="2" id="KW-1185">Reference proteome</keyword>
<evidence type="ECO:0000313" key="2">
    <source>
        <dbReference type="Proteomes" id="UP000574133"/>
    </source>
</evidence>
<evidence type="ECO:0000313" key="1">
    <source>
        <dbReference type="EMBL" id="MBB6675875.1"/>
    </source>
</evidence>
<proteinExistence type="predicted"/>